<feature type="compositionally biased region" description="Low complexity" evidence="1">
    <location>
        <begin position="306"/>
        <end position="323"/>
    </location>
</feature>
<dbReference type="InParanoid" id="I3ED82"/>
<dbReference type="STRING" id="935791.I3ED82"/>
<evidence type="ECO:0000256" key="1">
    <source>
        <dbReference type="SAM" id="MobiDB-lite"/>
    </source>
</evidence>
<protein>
    <submittedName>
        <fullName evidence="2">Uncharacterized protein</fullName>
    </submittedName>
</protein>
<dbReference type="HOGENOM" id="CLU_443499_0_0_1"/>
<dbReference type="OMA" id="CRVEISM"/>
<sequence length="616" mass="67100">MEDKAAALKKQRNTSEKRTDEALSKIKNYPKLEGAIKKMCRVEISMDAASKKGKKSPGKSSSKQPLAHTVTTAICDAAKKTNSPHEKALCSLSVKDICAEDSKEKSELQKSLEKCEKQPSLKSDIQKQENTVQQQIKDIQGLSDSIKFTAQLLNDTEKAILLARESKERERASFSETVAHLEEALKQPLQAVINTLQDAKQHMPLAEDVPFVLSETDSGGIDSSIRSLDKAINSLRLLNTYMYQRSDKLMDESQECQMSLSEATEEPTTEEQERIRPTEITSTLKTENVSILETTSEETLAPTVASNNSISKSSLPSIPEEPTTTEEVISTAETIIPTVPAIDESITITEKAVDETPATEKPFVGTETFIPTLSTIDESINTAEESLPEEYTGAEENLSTTPTETNPAILETSCNTTDEIPSTEYFDINDLDDIFKITMSGELTPEEKIKPLFTCEETETDPLTSPEISSSPSVPTTSEIPTTVKIPTTPKVSSSSSIPTTSETPTTPKVSSSPSVLTTSEIPTTSETPTTPKVSSSPSVPTTSEIPTTVETPAISASPVLPTVPLAVGTILPSAIEKNKTTENKTKRPRTKIKLGPRLHKNNTYVNRPLQIENIL</sequence>
<gene>
    <name evidence="2" type="ORF">NEQG_02636</name>
</gene>
<dbReference type="EMBL" id="GL870885">
    <property type="protein sequence ID" value="EIJ87179.1"/>
    <property type="molecule type" value="Genomic_DNA"/>
</dbReference>
<dbReference type="Proteomes" id="UP000002872">
    <property type="component" value="Unassembled WGS sequence"/>
</dbReference>
<accession>I3ED82</accession>
<name>I3ED82_NEMP3</name>
<evidence type="ECO:0000313" key="3">
    <source>
        <dbReference type="Proteomes" id="UP000002872"/>
    </source>
</evidence>
<dbReference type="VEuPathDB" id="MicrosporidiaDB:NEQG_02636"/>
<proteinExistence type="predicted"/>
<reference evidence="2" key="1">
    <citation type="submission" date="2011-01" db="EMBL/GenBank/DDBJ databases">
        <title>The Genome Sequence of Nematocida parisii strain ERTm3.</title>
        <authorList>
            <consortium name="The Broad Institute Genome Sequencing Platform"/>
            <consortium name="The Broad Institute Genome Sequencing Center for Infectious Disease"/>
            <person name="Cuomo C."/>
            <person name="Troemel E."/>
            <person name="Young S.K."/>
            <person name="Zeng Q."/>
            <person name="Gargeya S."/>
            <person name="Fitzgerald M."/>
            <person name="Haas B."/>
            <person name="Abouelleil A."/>
            <person name="Alvarado L."/>
            <person name="Arachchi H.M."/>
            <person name="Berlin A."/>
            <person name="Chapman S.B."/>
            <person name="Gearin G."/>
            <person name="Goldberg J."/>
            <person name="Griggs A."/>
            <person name="Gujja S."/>
            <person name="Hansen M."/>
            <person name="Heiman D."/>
            <person name="Howarth C."/>
            <person name="Larimer J."/>
            <person name="Lui A."/>
            <person name="MacDonald P.J.P."/>
            <person name="McCowen C."/>
            <person name="Montmayeur A."/>
            <person name="Murphy C."/>
            <person name="Neiman D."/>
            <person name="Pearson M."/>
            <person name="Priest M."/>
            <person name="Roberts A."/>
            <person name="Saif S."/>
            <person name="Shea T."/>
            <person name="Sisk P."/>
            <person name="Stolte C."/>
            <person name="Sykes S."/>
            <person name="Wortman J."/>
            <person name="Nusbaum C."/>
            <person name="Birren B."/>
        </authorList>
    </citation>
    <scope>NUCLEOTIDE SEQUENCE</scope>
    <source>
        <strain evidence="2">ERTm3</strain>
    </source>
</reference>
<keyword evidence="3" id="KW-1185">Reference proteome</keyword>
<evidence type="ECO:0000313" key="2">
    <source>
        <dbReference type="EMBL" id="EIJ87179.1"/>
    </source>
</evidence>
<feature type="region of interest" description="Disordered" evidence="1">
    <location>
        <begin position="450"/>
        <end position="545"/>
    </location>
</feature>
<feature type="compositionally biased region" description="Low complexity" evidence="1">
    <location>
        <begin position="480"/>
        <end position="545"/>
    </location>
</feature>
<feature type="compositionally biased region" description="Basic and acidic residues" evidence="1">
    <location>
        <begin position="13"/>
        <end position="22"/>
    </location>
</feature>
<feature type="region of interest" description="Disordered" evidence="1">
    <location>
        <begin position="1"/>
        <end position="22"/>
    </location>
</feature>
<dbReference type="OrthoDB" id="2200248at2759"/>
<dbReference type="AlphaFoldDB" id="I3ED82"/>
<feature type="region of interest" description="Disordered" evidence="1">
    <location>
        <begin position="295"/>
        <end position="323"/>
    </location>
</feature>
<feature type="compositionally biased region" description="Polar residues" evidence="1">
    <location>
        <begin position="461"/>
        <end position="479"/>
    </location>
</feature>
<organism evidence="2 3">
    <name type="scientific">Nematocida parisii (strain ERTm3)</name>
    <name type="common">Nematode killer fungus</name>
    <dbReference type="NCBI Taxonomy" id="935791"/>
    <lineage>
        <taxon>Eukaryota</taxon>
        <taxon>Fungi</taxon>
        <taxon>Fungi incertae sedis</taxon>
        <taxon>Microsporidia</taxon>
        <taxon>Nematocida</taxon>
    </lineage>
</organism>